<organism evidence="4 5">
    <name type="scientific">Brevundimonas nasdae</name>
    <dbReference type="NCBI Taxonomy" id="172043"/>
    <lineage>
        <taxon>Bacteria</taxon>
        <taxon>Pseudomonadati</taxon>
        <taxon>Pseudomonadota</taxon>
        <taxon>Alphaproteobacteria</taxon>
        <taxon>Caulobacterales</taxon>
        <taxon>Caulobacteraceae</taxon>
        <taxon>Brevundimonas</taxon>
    </lineage>
</organism>
<dbReference type="SUPFAM" id="SSF51735">
    <property type="entry name" value="NAD(P)-binding Rossmann-fold domains"/>
    <property type="match status" value="1"/>
</dbReference>
<dbReference type="EMBL" id="JWSY01000003">
    <property type="protein sequence ID" value="KIC60838.1"/>
    <property type="molecule type" value="Genomic_DNA"/>
</dbReference>
<evidence type="ECO:0000313" key="5">
    <source>
        <dbReference type="Proteomes" id="UP000031166"/>
    </source>
</evidence>
<dbReference type="Gene3D" id="3.40.50.720">
    <property type="entry name" value="NAD(P)-binding Rossmann-like Domain"/>
    <property type="match status" value="1"/>
</dbReference>
<dbReference type="EC" id="1.1.1.175" evidence="2"/>
<dbReference type="Proteomes" id="UP000031166">
    <property type="component" value="Unassembled WGS sequence"/>
</dbReference>
<dbReference type="RefSeq" id="WP_039243941.1">
    <property type="nucleotide sequence ID" value="NZ_JWSY01000003.1"/>
</dbReference>
<accession>A0A0B4E2N6</accession>
<dbReference type="CDD" id="cd05344">
    <property type="entry name" value="BKR_like_SDR_like"/>
    <property type="match status" value="1"/>
</dbReference>
<dbReference type="PANTHER" id="PTHR42879">
    <property type="entry name" value="3-OXOACYL-(ACYL-CARRIER-PROTEIN) REDUCTASE"/>
    <property type="match status" value="1"/>
</dbReference>
<evidence type="ECO:0000313" key="4">
    <source>
        <dbReference type="EMBL" id="KIC60838.1"/>
    </source>
</evidence>
<dbReference type="InterPro" id="IPR050259">
    <property type="entry name" value="SDR"/>
</dbReference>
<dbReference type="STRING" id="172043.RM53_01785"/>
<dbReference type="PANTHER" id="PTHR42879:SF6">
    <property type="entry name" value="NADPH-DEPENDENT REDUCTASE BACG"/>
    <property type="match status" value="1"/>
</dbReference>
<dbReference type="InterPro" id="IPR036291">
    <property type="entry name" value="NAD(P)-bd_dom_sf"/>
</dbReference>
<protein>
    <recommendedName>
        <fullName evidence="3">D-xylose 1-dehydrogenase</fullName>
        <ecNumber evidence="2">1.1.1.175</ecNumber>
    </recommendedName>
</protein>
<name>A0A0B4E2N6_9CAUL</name>
<reference evidence="4 5" key="1">
    <citation type="submission" date="2014-12" db="EMBL/GenBank/DDBJ databases">
        <title>Genome sequencing of Brevundimonas nasdae TPW30.</title>
        <authorList>
            <person name="Tan P.W."/>
            <person name="Chan K.-G."/>
        </authorList>
    </citation>
    <scope>NUCLEOTIDE SEQUENCE [LARGE SCALE GENOMIC DNA]</scope>
    <source>
        <strain evidence="4 5">TPW30</strain>
    </source>
</reference>
<dbReference type="Pfam" id="PF13561">
    <property type="entry name" value="adh_short_C2"/>
    <property type="match status" value="1"/>
</dbReference>
<evidence type="ECO:0000256" key="1">
    <source>
        <dbReference type="ARBA" id="ARBA00006484"/>
    </source>
</evidence>
<comment type="similarity">
    <text evidence="1">Belongs to the short-chain dehydrogenases/reductases (SDR) family.</text>
</comment>
<gene>
    <name evidence="4" type="ORF">RM53_01785</name>
</gene>
<evidence type="ECO:0000256" key="3">
    <source>
        <dbReference type="ARBA" id="ARBA00069939"/>
    </source>
</evidence>
<dbReference type="AlphaFoldDB" id="A0A0B4E2N6"/>
<dbReference type="InterPro" id="IPR002347">
    <property type="entry name" value="SDR_fam"/>
</dbReference>
<sequence>MDLKLNGKRALICGGSSGLGRAVATALVAEGAHVALLSRDAEKLQAVADALNATGPGKAVVAAADLADHEALLKAVDRAEDLLGGPIEILLNNTGGPPPSGVSGLEPAVWRDHFESMVLSVFRLTDRVLPAMRAAGWGRILNVASITVVEPSAALGVSNTLRASVAAWAKTLANEVGPDGVTVNTLLPGRIDTPRIERLDQATADRNGTTPQEARAESVKSIPVGRIGTTEEFGATAAFLCSPLAAYVTGSLIRLDGGAIKAI</sequence>
<proteinExistence type="inferred from homology"/>
<comment type="caution">
    <text evidence="4">The sequence shown here is derived from an EMBL/GenBank/DDBJ whole genome shotgun (WGS) entry which is preliminary data.</text>
</comment>
<dbReference type="FunFam" id="3.40.50.720:FF:000084">
    <property type="entry name" value="Short-chain dehydrogenase reductase"/>
    <property type="match status" value="1"/>
</dbReference>
<dbReference type="GO" id="GO:0047838">
    <property type="term" value="F:D-xylose 1-dehydrogenase (NAD+) activity"/>
    <property type="evidence" value="ECO:0007669"/>
    <property type="project" value="UniProtKB-EC"/>
</dbReference>
<dbReference type="PRINTS" id="PR00081">
    <property type="entry name" value="GDHRDH"/>
</dbReference>
<evidence type="ECO:0000256" key="2">
    <source>
        <dbReference type="ARBA" id="ARBA00066641"/>
    </source>
</evidence>